<protein>
    <recommendedName>
        <fullName evidence="2">VOC domain-containing protein</fullName>
    </recommendedName>
</protein>
<evidence type="ECO:0000256" key="1">
    <source>
        <dbReference type="SAM" id="MobiDB-lite"/>
    </source>
</evidence>
<gene>
    <name evidence="3" type="ORF">SAMN04488543_1969</name>
</gene>
<dbReference type="InterPro" id="IPR052164">
    <property type="entry name" value="Anthracycline_SecMetBiosynth"/>
</dbReference>
<reference evidence="3 4" key="1">
    <citation type="submission" date="2016-10" db="EMBL/GenBank/DDBJ databases">
        <authorList>
            <person name="de Groot N.N."/>
        </authorList>
    </citation>
    <scope>NUCLEOTIDE SEQUENCE [LARGE SCALE GENOMIC DNA]</scope>
    <source>
        <strain evidence="3 4">DSM 21741</strain>
    </source>
</reference>
<dbReference type="RefSeq" id="WP_091412505.1">
    <property type="nucleotide sequence ID" value="NZ_LT629749.1"/>
</dbReference>
<dbReference type="Gene3D" id="3.10.180.10">
    <property type="entry name" value="2,3-Dihydroxybiphenyl 1,2-Dioxygenase, domain 1"/>
    <property type="match status" value="1"/>
</dbReference>
<feature type="region of interest" description="Disordered" evidence="1">
    <location>
        <begin position="45"/>
        <end position="66"/>
    </location>
</feature>
<evidence type="ECO:0000313" key="3">
    <source>
        <dbReference type="EMBL" id="SDS56702.1"/>
    </source>
</evidence>
<dbReference type="AlphaFoldDB" id="A0A1H1T904"/>
<dbReference type="EMBL" id="LT629749">
    <property type="protein sequence ID" value="SDS56702.1"/>
    <property type="molecule type" value="Genomic_DNA"/>
</dbReference>
<dbReference type="CDD" id="cd07247">
    <property type="entry name" value="SgaA_N_like"/>
    <property type="match status" value="1"/>
</dbReference>
<dbReference type="InterPro" id="IPR029068">
    <property type="entry name" value="Glyas_Bleomycin-R_OHBP_Dase"/>
</dbReference>
<dbReference type="OrthoDB" id="9793039at2"/>
<dbReference type="PANTHER" id="PTHR33993:SF2">
    <property type="entry name" value="VOC DOMAIN-CONTAINING PROTEIN"/>
    <property type="match status" value="1"/>
</dbReference>
<dbReference type="InterPro" id="IPR037523">
    <property type="entry name" value="VOC_core"/>
</dbReference>
<dbReference type="Proteomes" id="UP000199092">
    <property type="component" value="Chromosome I"/>
</dbReference>
<evidence type="ECO:0000259" key="2">
    <source>
        <dbReference type="PROSITE" id="PS51819"/>
    </source>
</evidence>
<evidence type="ECO:0000313" key="4">
    <source>
        <dbReference type="Proteomes" id="UP000199092"/>
    </source>
</evidence>
<dbReference type="Pfam" id="PF22677">
    <property type="entry name" value="Ble-like_N"/>
    <property type="match status" value="1"/>
</dbReference>
<keyword evidence="4" id="KW-1185">Reference proteome</keyword>
<dbReference type="SUPFAM" id="SSF54593">
    <property type="entry name" value="Glyoxalase/Bleomycin resistance protein/Dihydroxybiphenyl dioxygenase"/>
    <property type="match status" value="1"/>
</dbReference>
<proteinExistence type="predicted"/>
<dbReference type="PROSITE" id="PS51819">
    <property type="entry name" value="VOC"/>
    <property type="match status" value="1"/>
</dbReference>
<sequence length="131" mass="14224">MRKVVHFEIPAADLDRAQRFYSSTFGWEIQRVPMDGGEYLAVTTTPVDEQTQEPRESGGINGGLVQRDGPLVTPVLTVDVEAIDVTLEEIENSGGTTVTPRTPIPGMGAYAYFRDPEGNVLGLWETTPATG</sequence>
<accession>A0A1H1T904</accession>
<dbReference type="PANTHER" id="PTHR33993">
    <property type="entry name" value="GLYOXALASE-RELATED"/>
    <property type="match status" value="1"/>
</dbReference>
<name>A0A1H1T904_9ACTN</name>
<feature type="domain" description="VOC" evidence="2">
    <location>
        <begin position="3"/>
        <end position="126"/>
    </location>
</feature>
<dbReference type="InterPro" id="IPR053863">
    <property type="entry name" value="Glyoxy/Ble-like_N"/>
</dbReference>
<organism evidence="3 4">
    <name type="scientific">Friedmanniella luteola</name>
    <dbReference type="NCBI Taxonomy" id="546871"/>
    <lineage>
        <taxon>Bacteria</taxon>
        <taxon>Bacillati</taxon>
        <taxon>Actinomycetota</taxon>
        <taxon>Actinomycetes</taxon>
        <taxon>Propionibacteriales</taxon>
        <taxon>Nocardioidaceae</taxon>
        <taxon>Friedmanniella</taxon>
    </lineage>
</organism>